<gene>
    <name evidence="1" type="ORF">GDO86_019965</name>
</gene>
<comment type="caution">
    <text evidence="1">The sequence shown here is derived from an EMBL/GenBank/DDBJ whole genome shotgun (WGS) entry which is preliminary data.</text>
</comment>
<dbReference type="Proteomes" id="UP000812440">
    <property type="component" value="Unassembled WGS sequence"/>
</dbReference>
<organism evidence="1 2">
    <name type="scientific">Hymenochirus boettgeri</name>
    <name type="common">Congo dwarf clawed frog</name>
    <dbReference type="NCBI Taxonomy" id="247094"/>
    <lineage>
        <taxon>Eukaryota</taxon>
        <taxon>Metazoa</taxon>
        <taxon>Chordata</taxon>
        <taxon>Craniata</taxon>
        <taxon>Vertebrata</taxon>
        <taxon>Euteleostomi</taxon>
        <taxon>Amphibia</taxon>
        <taxon>Batrachia</taxon>
        <taxon>Anura</taxon>
        <taxon>Pipoidea</taxon>
        <taxon>Pipidae</taxon>
        <taxon>Pipinae</taxon>
        <taxon>Hymenochirus</taxon>
    </lineage>
</organism>
<reference evidence="1" key="1">
    <citation type="thesis" date="2020" institute="ProQuest LLC" country="789 East Eisenhower Parkway, Ann Arbor, MI, USA">
        <title>Comparative Genomics and Chromosome Evolution.</title>
        <authorList>
            <person name="Mudd A.B."/>
        </authorList>
    </citation>
    <scope>NUCLEOTIDE SEQUENCE</scope>
    <source>
        <strain evidence="1">Female2</strain>
        <tissue evidence="1">Blood</tissue>
    </source>
</reference>
<proteinExistence type="predicted"/>
<name>A0A8T2IJ67_9PIPI</name>
<dbReference type="AlphaFoldDB" id="A0A8T2IJ67"/>
<accession>A0A8T2IJ67</accession>
<dbReference type="EMBL" id="JAACNH010000618">
    <property type="protein sequence ID" value="KAG8430817.1"/>
    <property type="molecule type" value="Genomic_DNA"/>
</dbReference>
<protein>
    <submittedName>
        <fullName evidence="1">Uncharacterized protein</fullName>
    </submittedName>
</protein>
<dbReference type="EMBL" id="JAACNH010000618">
    <property type="protein sequence ID" value="KAG8430815.1"/>
    <property type="molecule type" value="Genomic_DNA"/>
</dbReference>
<dbReference type="EMBL" id="JAACNH010000618">
    <property type="protein sequence ID" value="KAG8430816.1"/>
    <property type="molecule type" value="Genomic_DNA"/>
</dbReference>
<evidence type="ECO:0000313" key="1">
    <source>
        <dbReference type="EMBL" id="KAG8430818.1"/>
    </source>
</evidence>
<keyword evidence="2" id="KW-1185">Reference proteome</keyword>
<sequence length="154" mass="16231">MVSVDGSVPCICSVSGLMVQSEHSPSHDSISSLIPFDIQLVTVSLSVGEMSPLGKFSSDIAQKTMISCRVQASTTVTLRSLHSRHSEKQSGTVPDCLESLPADVHLVACHRSHLLPDSTGRVVTVELAAGIPAPVPDCSLLVTFLAPEDKQNGL</sequence>
<evidence type="ECO:0000313" key="2">
    <source>
        <dbReference type="Proteomes" id="UP000812440"/>
    </source>
</evidence>
<dbReference type="EMBL" id="JAACNH010000618">
    <property type="protein sequence ID" value="KAG8430818.1"/>
    <property type="molecule type" value="Genomic_DNA"/>
</dbReference>